<evidence type="ECO:0000313" key="2">
    <source>
        <dbReference type="EMBL" id="KAG8379178.1"/>
    </source>
</evidence>
<accession>A0AAV6XJD0</accession>
<comment type="caution">
    <text evidence="2">The sequence shown here is derived from an EMBL/GenBank/DDBJ whole genome shotgun (WGS) entry which is preliminary data.</text>
</comment>
<feature type="region of interest" description="Disordered" evidence="1">
    <location>
        <begin position="355"/>
        <end position="387"/>
    </location>
</feature>
<gene>
    <name evidence="2" type="ORF">BUALT_Bualt07G0061200</name>
</gene>
<feature type="compositionally biased region" description="Gly residues" evidence="1">
    <location>
        <begin position="369"/>
        <end position="385"/>
    </location>
</feature>
<dbReference type="Proteomes" id="UP000826271">
    <property type="component" value="Unassembled WGS sequence"/>
</dbReference>
<dbReference type="InterPro" id="IPR039615">
    <property type="entry name" value="PKS"/>
</dbReference>
<dbReference type="PANTHER" id="PTHR33781">
    <property type="entry name" value="PROTEIN PHYTOCHROME KINASE SUBSTRATE 1-RELATED"/>
    <property type="match status" value="1"/>
</dbReference>
<proteinExistence type="predicted"/>
<evidence type="ECO:0008006" key="4">
    <source>
        <dbReference type="Google" id="ProtNLM"/>
    </source>
</evidence>
<dbReference type="GO" id="GO:0009638">
    <property type="term" value="P:phototropism"/>
    <property type="evidence" value="ECO:0007669"/>
    <property type="project" value="InterPro"/>
</dbReference>
<keyword evidence="3" id="KW-1185">Reference proteome</keyword>
<reference evidence="2" key="1">
    <citation type="submission" date="2019-10" db="EMBL/GenBank/DDBJ databases">
        <authorList>
            <person name="Zhang R."/>
            <person name="Pan Y."/>
            <person name="Wang J."/>
            <person name="Ma R."/>
            <person name="Yu S."/>
        </authorList>
    </citation>
    <scope>NUCLEOTIDE SEQUENCE</scope>
    <source>
        <strain evidence="2">LA-IB0</strain>
        <tissue evidence="2">Leaf</tissue>
    </source>
</reference>
<name>A0AAV6XJD0_9LAMI</name>
<protein>
    <recommendedName>
        <fullName evidence="4">Phytochrome kinase substrate 1</fullName>
    </recommendedName>
</protein>
<evidence type="ECO:0000313" key="3">
    <source>
        <dbReference type="Proteomes" id="UP000826271"/>
    </source>
</evidence>
<evidence type="ECO:0000256" key="1">
    <source>
        <dbReference type="SAM" id="MobiDB-lite"/>
    </source>
</evidence>
<sequence>MSDLRVASFSCYLDTAKDNLVRTVSAQEKTMSHTTKPPFSNNTLTNLRVDSFSYNLKNSGENFMFNVPGPVQDPTSAFSFPKPTPKDSEISIFGADKYFNMKLEYPTGLKHDEKSVNLAQVGSGVIRPIRTPSSCSEASSWNSQAALLQRVETQKSHKKAFGRRIFAGLRCHGPCFDKKGVHINPGACYGPNTNRALIPAPKHGPENSAVKKQMEVAKINNFDESRNSIEVFGSSTSSSKGNNIVATNMERKLSMLTWDAIPKGQNLPTSKSSTICDDMASDASSDLFEIENISGSIYPLSTTEVADDDMSSCLSPTSHYAPSEASIQWSVVTASAADYSSVISEYNDETSVSVAGDIMSRNNKSPKKGNGGGKEGQRGRPGGLLGCKSHKAVDVAENVCRRSNDQKPKQHQGLDMSVSFGKSQGNRGRVKDIETLQLPRSFDSSGFSL</sequence>
<organism evidence="2 3">
    <name type="scientific">Buddleja alternifolia</name>
    <dbReference type="NCBI Taxonomy" id="168488"/>
    <lineage>
        <taxon>Eukaryota</taxon>
        <taxon>Viridiplantae</taxon>
        <taxon>Streptophyta</taxon>
        <taxon>Embryophyta</taxon>
        <taxon>Tracheophyta</taxon>
        <taxon>Spermatophyta</taxon>
        <taxon>Magnoliopsida</taxon>
        <taxon>eudicotyledons</taxon>
        <taxon>Gunneridae</taxon>
        <taxon>Pentapetalae</taxon>
        <taxon>asterids</taxon>
        <taxon>lamiids</taxon>
        <taxon>Lamiales</taxon>
        <taxon>Scrophulariaceae</taxon>
        <taxon>Buddlejeae</taxon>
        <taxon>Buddleja</taxon>
    </lineage>
</organism>
<dbReference type="PANTHER" id="PTHR33781:SF3">
    <property type="entry name" value="PROTEIN PHYTOCHROME KINASE SUBSTRATE 3"/>
    <property type="match status" value="1"/>
</dbReference>
<dbReference type="EMBL" id="WHWC01000007">
    <property type="protein sequence ID" value="KAG8379178.1"/>
    <property type="molecule type" value="Genomic_DNA"/>
</dbReference>
<feature type="compositionally biased region" description="Basic and acidic residues" evidence="1">
    <location>
        <begin position="399"/>
        <end position="408"/>
    </location>
</feature>
<feature type="region of interest" description="Disordered" evidence="1">
    <location>
        <begin position="399"/>
        <end position="449"/>
    </location>
</feature>
<dbReference type="AlphaFoldDB" id="A0AAV6XJD0"/>